<dbReference type="EMBL" id="JANAWD010000441">
    <property type="protein sequence ID" value="KAJ3479405.1"/>
    <property type="molecule type" value="Genomic_DNA"/>
</dbReference>
<name>A0AAD5UWG3_9APHY</name>
<proteinExistence type="predicted"/>
<protein>
    <submittedName>
        <fullName evidence="2">Uncharacterized protein</fullName>
    </submittedName>
</protein>
<evidence type="ECO:0000256" key="1">
    <source>
        <dbReference type="SAM" id="MobiDB-lite"/>
    </source>
</evidence>
<evidence type="ECO:0000313" key="2">
    <source>
        <dbReference type="EMBL" id="KAJ3479405.1"/>
    </source>
</evidence>
<organism evidence="2 3">
    <name type="scientific">Meripilus lineatus</name>
    <dbReference type="NCBI Taxonomy" id="2056292"/>
    <lineage>
        <taxon>Eukaryota</taxon>
        <taxon>Fungi</taxon>
        <taxon>Dikarya</taxon>
        <taxon>Basidiomycota</taxon>
        <taxon>Agaricomycotina</taxon>
        <taxon>Agaricomycetes</taxon>
        <taxon>Polyporales</taxon>
        <taxon>Meripilaceae</taxon>
        <taxon>Meripilus</taxon>
    </lineage>
</organism>
<feature type="region of interest" description="Disordered" evidence="1">
    <location>
        <begin position="1"/>
        <end position="56"/>
    </location>
</feature>
<dbReference type="AlphaFoldDB" id="A0AAD5UWG3"/>
<reference evidence="2" key="1">
    <citation type="submission" date="2022-07" db="EMBL/GenBank/DDBJ databases">
        <title>Genome Sequence of Physisporinus lineatus.</title>
        <authorList>
            <person name="Buettner E."/>
        </authorList>
    </citation>
    <scope>NUCLEOTIDE SEQUENCE</scope>
    <source>
        <strain evidence="2">VT162</strain>
    </source>
</reference>
<evidence type="ECO:0000313" key="3">
    <source>
        <dbReference type="Proteomes" id="UP001212997"/>
    </source>
</evidence>
<feature type="compositionally biased region" description="Basic and acidic residues" evidence="1">
    <location>
        <begin position="9"/>
        <end position="25"/>
    </location>
</feature>
<keyword evidence="3" id="KW-1185">Reference proteome</keyword>
<dbReference type="Proteomes" id="UP001212997">
    <property type="component" value="Unassembled WGS sequence"/>
</dbReference>
<sequence>MSADMSIPDVHRGFGARAEERKESSLVDNETLSMEDSEEDCTNNCEMRPPRDTRPETVIEQYSVRLDYIDATESNSSSRP</sequence>
<gene>
    <name evidence="2" type="ORF">NLI96_g9079</name>
</gene>
<comment type="caution">
    <text evidence="2">The sequence shown here is derived from an EMBL/GenBank/DDBJ whole genome shotgun (WGS) entry which is preliminary data.</text>
</comment>
<accession>A0AAD5UWG3</accession>